<dbReference type="Proteomes" id="UP001623349">
    <property type="component" value="Unassembled WGS sequence"/>
</dbReference>
<comment type="caution">
    <text evidence="4">The sequence shown here is derived from an EMBL/GenBank/DDBJ whole genome shotgun (WGS) entry which is preliminary data.</text>
</comment>
<sequence length="953" mass="108314">MTRLQTLQSSVTWYHVEFKAEILLDTYSGLLSEQSMILAMNSSFVDPLMQFESQLRIIELSFKKVFSMPNLSTVKAMGRTSEDTEDLENLYQNIFNIFEDTLLILVSKDFYKIQILKEMATWMSEDSLYQQERAMMVITRVLIFASKRVKKYPSIDAPCLGLLAAELSLFCSHSDPDIIQQAMAGMNYVLYIALCQNSNVVKFRSSKLSEEESNIKIITSDLESLAKMTQGEKAKIAQSVGQILLPQLLTDFVWTLLKKLSSSNNKVAIEAASLLKLTLEFHAQKITRVSKIVGDVYEELSGNSAHMMKGVMLRVISLLTRASPKKVIFQLMEFPVPADKTLLLMWQAASMESSVASEVLKTILSILKGKPGEMEETLGEKRRFSLDATNMMPVASGWRPGPDIMRKGIWPCSSSSALLRRAGPVPQLCSIGELALDVGVEVMQMRKRCPLLLPRFSPPMASVRSGPGVMRYMKWAPSYRPKLQDLHGTGQQQELFPVVKKGVPVYVRDALKALLNCSGLEEVDKALERKNFWDQFSQVMDHQYGIHLMAKTLSECNFPQFPETLHYVYKVAVEGPRRSDDSIVTIIFFAELLNNFFKESLPEEFLVLFRNWINDSNPSVGKMSLQKIASMAPVFSEIESVCKLLLPVLDAFLSKEHTVIIRAMLTLRNILSKLDKKVYSTVCIRIASSYCPLMDHVNSGIQCMAIRHFVLGSLACRYTLTVCVTQLKWSTAYLLKDETYNFESVVLDICNNLLSSYESYITDLISDTLGFLGSSRAFLKRGAIILVEVHVMKKTEPMEGFIAQETSVRKDISITEKENNYNQQMSESTGYLGKSGEHLLLREEIDIMIEVIERLTRVEDSLIKELAEKTRRLFKEMANRMASSTIKQTFRKWVKMFRTKKVKLIYDVANIINLEENVIENIKEDSLRDPNSEKSEEQEMSQKPIVQKFEYVL</sequence>
<protein>
    <submittedName>
        <fullName evidence="4">Maestro heat-like repeat family member 9</fullName>
    </submittedName>
</protein>
<proteinExistence type="predicted"/>
<dbReference type="PANTHER" id="PTHR23120">
    <property type="entry name" value="MAESTRO-RELATED HEAT DOMAIN-CONTAINING"/>
    <property type="match status" value="1"/>
</dbReference>
<dbReference type="Pfam" id="PF23227">
    <property type="entry name" value="HEAT_MROH2B_C"/>
    <property type="match status" value="1"/>
</dbReference>
<dbReference type="InterPro" id="IPR016024">
    <property type="entry name" value="ARM-type_fold"/>
</dbReference>
<keyword evidence="5" id="KW-1185">Reference proteome</keyword>
<gene>
    <name evidence="4" type="ORF">APTSU1_000084700</name>
</gene>
<dbReference type="InterPro" id="IPR055406">
    <property type="entry name" value="HEAT_Maestro"/>
</dbReference>
<dbReference type="SUPFAM" id="SSF48371">
    <property type="entry name" value="ARM repeat"/>
    <property type="match status" value="1"/>
</dbReference>
<evidence type="ECO:0000313" key="5">
    <source>
        <dbReference type="Proteomes" id="UP001623349"/>
    </source>
</evidence>
<dbReference type="Pfam" id="PF21047">
    <property type="entry name" value="HEAT_Maestro"/>
    <property type="match status" value="1"/>
</dbReference>
<dbReference type="InterPro" id="IPR045206">
    <property type="entry name" value="Maestro_heat-like_prot"/>
</dbReference>
<organism evidence="4 5">
    <name type="scientific">Apodemus speciosus</name>
    <name type="common">Large Japanese field mouse</name>
    <dbReference type="NCBI Taxonomy" id="105296"/>
    <lineage>
        <taxon>Eukaryota</taxon>
        <taxon>Metazoa</taxon>
        <taxon>Chordata</taxon>
        <taxon>Craniata</taxon>
        <taxon>Vertebrata</taxon>
        <taxon>Euteleostomi</taxon>
        <taxon>Mammalia</taxon>
        <taxon>Eutheria</taxon>
        <taxon>Euarchontoglires</taxon>
        <taxon>Glires</taxon>
        <taxon>Rodentia</taxon>
        <taxon>Myomorpha</taxon>
        <taxon>Muroidea</taxon>
        <taxon>Muridae</taxon>
        <taxon>Murinae</taxon>
        <taxon>Apodemus</taxon>
    </lineage>
</organism>
<evidence type="ECO:0000256" key="1">
    <source>
        <dbReference type="ARBA" id="ARBA00022737"/>
    </source>
</evidence>
<keyword evidence="1" id="KW-0677">Repeat</keyword>
<evidence type="ECO:0000259" key="3">
    <source>
        <dbReference type="Pfam" id="PF23227"/>
    </source>
</evidence>
<dbReference type="EMBL" id="BAAFST010000001">
    <property type="protein sequence ID" value="GAB1285617.1"/>
    <property type="molecule type" value="Genomic_DNA"/>
</dbReference>
<feature type="domain" description="Maestro/Maestro-like HEAT-repeats" evidence="3">
    <location>
        <begin position="610"/>
        <end position="709"/>
    </location>
</feature>
<dbReference type="PANTHER" id="PTHR23120:SF5">
    <property type="entry name" value="MAESTRO HEAT-LIKE REPEAT FAMILY MEMBER 9"/>
    <property type="match status" value="1"/>
</dbReference>
<reference evidence="4 5" key="1">
    <citation type="submission" date="2024-08" db="EMBL/GenBank/DDBJ databases">
        <title>The draft genome of Apodemus speciosus.</title>
        <authorList>
            <person name="Nabeshima K."/>
            <person name="Suzuki S."/>
            <person name="Onuma M."/>
        </authorList>
    </citation>
    <scope>NUCLEOTIDE SEQUENCE [LARGE SCALE GENOMIC DNA]</scope>
    <source>
        <strain evidence="4">IB14-021</strain>
    </source>
</reference>
<evidence type="ECO:0000259" key="2">
    <source>
        <dbReference type="Pfam" id="PF21047"/>
    </source>
</evidence>
<dbReference type="InterPro" id="IPR011989">
    <property type="entry name" value="ARM-like"/>
</dbReference>
<name>A0ABQ0EEZ9_APOSI</name>
<accession>A0ABQ0EEZ9</accession>
<dbReference type="Gene3D" id="1.25.10.10">
    <property type="entry name" value="Leucine-rich Repeat Variant"/>
    <property type="match status" value="1"/>
</dbReference>
<dbReference type="InterPro" id="IPR048465">
    <property type="entry name" value="Maestro-like_HEAT"/>
</dbReference>
<evidence type="ECO:0000313" key="4">
    <source>
        <dbReference type="EMBL" id="GAB1285617.1"/>
    </source>
</evidence>
<feature type="domain" description="Maestro-like HEAT-repeats" evidence="2">
    <location>
        <begin position="130"/>
        <end position="360"/>
    </location>
</feature>